<organism evidence="1">
    <name type="scientific">marine metagenome</name>
    <dbReference type="NCBI Taxonomy" id="408172"/>
    <lineage>
        <taxon>unclassified sequences</taxon>
        <taxon>metagenomes</taxon>
        <taxon>ecological metagenomes</taxon>
    </lineage>
</organism>
<reference evidence="1" key="1">
    <citation type="submission" date="2018-05" db="EMBL/GenBank/DDBJ databases">
        <authorList>
            <person name="Lanie J.A."/>
            <person name="Ng W.-L."/>
            <person name="Kazmierczak K.M."/>
            <person name="Andrzejewski T.M."/>
            <person name="Davidsen T.M."/>
            <person name="Wayne K.J."/>
            <person name="Tettelin H."/>
            <person name="Glass J.I."/>
            <person name="Rusch D."/>
            <person name="Podicherti R."/>
            <person name="Tsui H.-C.T."/>
            <person name="Winkler M.E."/>
        </authorList>
    </citation>
    <scope>NUCLEOTIDE SEQUENCE</scope>
</reference>
<protein>
    <submittedName>
        <fullName evidence="1">Uncharacterized protein</fullName>
    </submittedName>
</protein>
<proteinExistence type="predicted"/>
<dbReference type="EMBL" id="UINC01084572">
    <property type="protein sequence ID" value="SVC31345.1"/>
    <property type="molecule type" value="Genomic_DNA"/>
</dbReference>
<dbReference type="AlphaFoldDB" id="A0A382L6C1"/>
<name>A0A382L6C1_9ZZZZ</name>
<evidence type="ECO:0000313" key="1">
    <source>
        <dbReference type="EMBL" id="SVC31345.1"/>
    </source>
</evidence>
<sequence length="155" mass="16506">MKTFKEHITEAFSTGGMPVVHQQWQDQDAMPSAETAIEALNAFVGAIGEHEYMNPKLAVKKIQENLSRLGYHFDIPTIDAAGGEYSTPLSFGAGSFEVNRDENPLGEFTEGDGISNHIPGGISLAISVSPVGNGKSIVGAEILRNAEIGSEEDMG</sequence>
<accession>A0A382L6C1</accession>
<gene>
    <name evidence="1" type="ORF">METZ01_LOCUS284199</name>
</gene>